<dbReference type="Proteomes" id="UP001530293">
    <property type="component" value="Unassembled WGS sequence"/>
</dbReference>
<dbReference type="AlphaFoldDB" id="A0ABD3M4J1"/>
<gene>
    <name evidence="1" type="ORF">ACHAWU_008291</name>
</gene>
<evidence type="ECO:0000313" key="1">
    <source>
        <dbReference type="EMBL" id="KAL3758537.1"/>
    </source>
</evidence>
<proteinExistence type="predicted"/>
<dbReference type="EMBL" id="JALLBG020000228">
    <property type="protein sequence ID" value="KAL3758537.1"/>
    <property type="molecule type" value="Genomic_DNA"/>
</dbReference>
<organism evidence="1 2">
    <name type="scientific">Discostella pseudostelligera</name>
    <dbReference type="NCBI Taxonomy" id="259834"/>
    <lineage>
        <taxon>Eukaryota</taxon>
        <taxon>Sar</taxon>
        <taxon>Stramenopiles</taxon>
        <taxon>Ochrophyta</taxon>
        <taxon>Bacillariophyta</taxon>
        <taxon>Coscinodiscophyceae</taxon>
        <taxon>Thalassiosirophycidae</taxon>
        <taxon>Stephanodiscales</taxon>
        <taxon>Stephanodiscaceae</taxon>
        <taxon>Discostella</taxon>
    </lineage>
</organism>
<accession>A0ABD3M4J1</accession>
<sequence length="287" mass="32125">MVATKLSSALVAPSKVANLLDWRKAVGSVMALDITRKSIGMAVATHPDQHAEAIALRPISLVHQHQHQPSQEHQYQHSRQQLEMDASSASICRTRKNQVSKELISELEAAVRRHRVCAFVVHWPTHEGRMGEQCGKVLQVLDSVIDQSNSVVTRKRPFTLWSTATSITTTSNDDEQSSSIGDYAYSPPDEWGRSIHFANAPAYYPDMYYNSKSIIRRQESLLSSSSSATTSSEAAAHVLNEWMKNHWEMDSKMGCVMPVTKESISHFCRHSVDEYNSERACLQSALL</sequence>
<reference evidence="1 2" key="1">
    <citation type="submission" date="2024-10" db="EMBL/GenBank/DDBJ databases">
        <title>Updated reference genomes for cyclostephanoid diatoms.</title>
        <authorList>
            <person name="Roberts W.R."/>
            <person name="Alverson A.J."/>
        </authorList>
    </citation>
    <scope>NUCLEOTIDE SEQUENCE [LARGE SCALE GENOMIC DNA]</scope>
    <source>
        <strain evidence="1 2">AJA232-27</strain>
    </source>
</reference>
<keyword evidence="2" id="KW-1185">Reference proteome</keyword>
<comment type="caution">
    <text evidence="1">The sequence shown here is derived from an EMBL/GenBank/DDBJ whole genome shotgun (WGS) entry which is preliminary data.</text>
</comment>
<protein>
    <submittedName>
        <fullName evidence="1">Uncharacterized protein</fullName>
    </submittedName>
</protein>
<evidence type="ECO:0000313" key="2">
    <source>
        <dbReference type="Proteomes" id="UP001530293"/>
    </source>
</evidence>
<name>A0ABD3M4J1_9STRA</name>